<evidence type="ECO:0000256" key="9">
    <source>
        <dbReference type="SAM" id="MobiDB-lite"/>
    </source>
</evidence>
<comment type="similarity">
    <text evidence="2 8">Belongs to the anoctamin family.</text>
</comment>
<dbReference type="PANTHER" id="PTHR12308">
    <property type="entry name" value="ANOCTAMIN"/>
    <property type="match status" value="1"/>
</dbReference>
<comment type="caution">
    <text evidence="8">Lacks conserved residue(s) required for the propagation of feature annotation.</text>
</comment>
<sequence>MADDLRVSFRPANQPANDAPAPTAKNDQAGKSAPDPAPIVDCAKDAPQSPEQVSGAVTPGSATSASEGAAEVGGSDDKPEQIHDDVHRSLYFRDGERRIDFILTYEKLYDHVLENRRVTFERNLVKEGLELELEDSSTSCDGKTNFLKIHAPWPVLISYAEKLHLRMPIKFPTVHVEEGECPALPDIKKLEEGSTEIEVEARQTTMDNMWTKLWIPFPYDKALIPDERQFFTAEFVRQREPMYLMQYKDTVFSQAIRSRIAWEVLMRAPYEDKESHRGIHKLLNDQVYLEAFPLHDGPPGSGPFNPLREVATERRLLYSEWARPAAWYKQQPLGLVRRYFGEKTGLYFAWLGFYTSMLFLPAAVGVLTTLVGLFGMSTNTPTRLHGPFDGPKLKHRAWATNYGFQHIRTHSLDFRANQLCPRDLRRQRSSGQLARPTPSPAVDKHSR</sequence>
<evidence type="ECO:0000256" key="8">
    <source>
        <dbReference type="RuleBase" id="RU280814"/>
    </source>
</evidence>
<evidence type="ECO:0000313" key="12">
    <source>
        <dbReference type="EMBL" id="KAH8032044.1"/>
    </source>
</evidence>
<protein>
    <recommendedName>
        <fullName evidence="8">Anoctamin</fullName>
    </recommendedName>
</protein>
<name>A0A9J6ECH9_RHIMP</name>
<evidence type="ECO:0000259" key="11">
    <source>
        <dbReference type="Pfam" id="PF16178"/>
    </source>
</evidence>
<reference evidence="12" key="1">
    <citation type="journal article" date="2020" name="Cell">
        <title>Large-Scale Comparative Analyses of Tick Genomes Elucidate Their Genetic Diversity and Vector Capacities.</title>
        <authorList>
            <consortium name="Tick Genome and Microbiome Consortium (TIGMIC)"/>
            <person name="Jia N."/>
            <person name="Wang J."/>
            <person name="Shi W."/>
            <person name="Du L."/>
            <person name="Sun Y."/>
            <person name="Zhan W."/>
            <person name="Jiang J.F."/>
            <person name="Wang Q."/>
            <person name="Zhang B."/>
            <person name="Ji P."/>
            <person name="Bell-Sakyi L."/>
            <person name="Cui X.M."/>
            <person name="Yuan T.T."/>
            <person name="Jiang B.G."/>
            <person name="Yang W.F."/>
            <person name="Lam T.T."/>
            <person name="Chang Q.C."/>
            <person name="Ding S.J."/>
            <person name="Wang X.J."/>
            <person name="Zhu J.G."/>
            <person name="Ruan X.D."/>
            <person name="Zhao L."/>
            <person name="Wei J.T."/>
            <person name="Ye R.Z."/>
            <person name="Que T.C."/>
            <person name="Du C.H."/>
            <person name="Zhou Y.H."/>
            <person name="Cheng J.X."/>
            <person name="Dai P.F."/>
            <person name="Guo W.B."/>
            <person name="Han X.H."/>
            <person name="Huang E.J."/>
            <person name="Li L.F."/>
            <person name="Wei W."/>
            <person name="Gao Y.C."/>
            <person name="Liu J.Z."/>
            <person name="Shao H.Z."/>
            <person name="Wang X."/>
            <person name="Wang C.C."/>
            <person name="Yang T.C."/>
            <person name="Huo Q.B."/>
            <person name="Li W."/>
            <person name="Chen H.Y."/>
            <person name="Chen S.E."/>
            <person name="Zhou L.G."/>
            <person name="Ni X.B."/>
            <person name="Tian J.H."/>
            <person name="Sheng Y."/>
            <person name="Liu T."/>
            <person name="Pan Y.S."/>
            <person name="Xia L.Y."/>
            <person name="Li J."/>
            <person name="Zhao F."/>
            <person name="Cao W.C."/>
        </authorList>
    </citation>
    <scope>NUCLEOTIDE SEQUENCE</scope>
    <source>
        <strain evidence="12">Rmic-2018</strain>
    </source>
</reference>
<feature type="compositionally biased region" description="Low complexity" evidence="9">
    <location>
        <begin position="60"/>
        <end position="73"/>
    </location>
</feature>
<dbReference type="InterPro" id="IPR007632">
    <property type="entry name" value="Anoctamin"/>
</dbReference>
<feature type="compositionally biased region" description="Low complexity" evidence="9">
    <location>
        <begin position="11"/>
        <end position="24"/>
    </location>
</feature>
<evidence type="ECO:0000259" key="10">
    <source>
        <dbReference type="Pfam" id="PF04547"/>
    </source>
</evidence>
<proteinExistence type="inferred from homology"/>
<organism evidence="12 13">
    <name type="scientific">Rhipicephalus microplus</name>
    <name type="common">Cattle tick</name>
    <name type="synonym">Boophilus microplus</name>
    <dbReference type="NCBI Taxonomy" id="6941"/>
    <lineage>
        <taxon>Eukaryota</taxon>
        <taxon>Metazoa</taxon>
        <taxon>Ecdysozoa</taxon>
        <taxon>Arthropoda</taxon>
        <taxon>Chelicerata</taxon>
        <taxon>Arachnida</taxon>
        <taxon>Acari</taxon>
        <taxon>Parasitiformes</taxon>
        <taxon>Ixodida</taxon>
        <taxon>Ixodoidea</taxon>
        <taxon>Ixodidae</taxon>
        <taxon>Rhipicephalinae</taxon>
        <taxon>Rhipicephalus</taxon>
        <taxon>Boophilus</taxon>
    </lineage>
</organism>
<evidence type="ECO:0000256" key="2">
    <source>
        <dbReference type="ARBA" id="ARBA00009671"/>
    </source>
</evidence>
<evidence type="ECO:0000256" key="3">
    <source>
        <dbReference type="ARBA" id="ARBA00022475"/>
    </source>
</evidence>
<feature type="domain" description="Anoctamin transmembrane" evidence="10">
    <location>
        <begin position="336"/>
        <end position="375"/>
    </location>
</feature>
<evidence type="ECO:0000256" key="7">
    <source>
        <dbReference type="ARBA" id="ARBA00023180"/>
    </source>
</evidence>
<dbReference type="GO" id="GO:0005886">
    <property type="term" value="C:plasma membrane"/>
    <property type="evidence" value="ECO:0007669"/>
    <property type="project" value="UniProtKB-SubCell"/>
</dbReference>
<dbReference type="Pfam" id="PF16178">
    <property type="entry name" value="Anoct_dimer"/>
    <property type="match status" value="1"/>
</dbReference>
<evidence type="ECO:0000256" key="4">
    <source>
        <dbReference type="ARBA" id="ARBA00022692"/>
    </source>
</evidence>
<keyword evidence="6 8" id="KW-0472">Membrane</keyword>
<dbReference type="VEuPathDB" id="VectorBase:LOC119165359"/>
<comment type="caution">
    <text evidence="12">The sequence shown here is derived from an EMBL/GenBank/DDBJ whole genome shotgun (WGS) entry which is preliminary data.</text>
</comment>
<keyword evidence="13" id="KW-1185">Reference proteome</keyword>
<dbReference type="EMBL" id="JABSTU010000005">
    <property type="protein sequence ID" value="KAH8032044.1"/>
    <property type="molecule type" value="Genomic_DNA"/>
</dbReference>
<dbReference type="InterPro" id="IPR049452">
    <property type="entry name" value="Anoctamin_TM"/>
</dbReference>
<dbReference type="Pfam" id="PF04547">
    <property type="entry name" value="Anoctamin"/>
    <property type="match status" value="1"/>
</dbReference>
<reference evidence="12" key="2">
    <citation type="submission" date="2021-09" db="EMBL/GenBank/DDBJ databases">
        <authorList>
            <person name="Jia N."/>
            <person name="Wang J."/>
            <person name="Shi W."/>
            <person name="Du L."/>
            <person name="Sun Y."/>
            <person name="Zhan W."/>
            <person name="Jiang J."/>
            <person name="Wang Q."/>
            <person name="Zhang B."/>
            <person name="Ji P."/>
            <person name="Sakyi L.B."/>
            <person name="Cui X."/>
            <person name="Yuan T."/>
            <person name="Jiang B."/>
            <person name="Yang W."/>
            <person name="Lam T.T.-Y."/>
            <person name="Chang Q."/>
            <person name="Ding S."/>
            <person name="Wang X."/>
            <person name="Zhu J."/>
            <person name="Ruan X."/>
            <person name="Zhao L."/>
            <person name="Wei J."/>
            <person name="Que T."/>
            <person name="Du C."/>
            <person name="Cheng J."/>
            <person name="Dai P."/>
            <person name="Han X."/>
            <person name="Huang E."/>
            <person name="Gao Y."/>
            <person name="Liu J."/>
            <person name="Shao H."/>
            <person name="Ye R."/>
            <person name="Li L."/>
            <person name="Wei W."/>
            <person name="Wang X."/>
            <person name="Wang C."/>
            <person name="Huo Q."/>
            <person name="Li W."/>
            <person name="Guo W."/>
            <person name="Chen H."/>
            <person name="Chen S."/>
            <person name="Zhou L."/>
            <person name="Zhou L."/>
            <person name="Ni X."/>
            <person name="Tian J."/>
            <person name="Zhou Y."/>
            <person name="Sheng Y."/>
            <person name="Liu T."/>
            <person name="Pan Y."/>
            <person name="Xia L."/>
            <person name="Li J."/>
            <person name="Zhao F."/>
            <person name="Cao W."/>
        </authorList>
    </citation>
    <scope>NUCLEOTIDE SEQUENCE</scope>
    <source>
        <strain evidence="12">Rmic-2018</strain>
        <tissue evidence="12">Larvae</tissue>
    </source>
</reference>
<comment type="subcellular location">
    <subcellularLocation>
        <location evidence="1">Cell membrane</location>
        <topology evidence="1">Multi-pass membrane protein</topology>
    </subcellularLocation>
    <subcellularLocation>
        <location evidence="8">Membrane</location>
        <topology evidence="8">Multi-pass membrane protein</topology>
    </subcellularLocation>
</comment>
<evidence type="ECO:0000256" key="6">
    <source>
        <dbReference type="ARBA" id="ARBA00023136"/>
    </source>
</evidence>
<feature type="domain" description="Anoctamin dimerisation" evidence="11">
    <location>
        <begin position="91"/>
        <end position="333"/>
    </location>
</feature>
<feature type="transmembrane region" description="Helical" evidence="8">
    <location>
        <begin position="347"/>
        <end position="374"/>
    </location>
</feature>
<dbReference type="PANTHER" id="PTHR12308:SF84">
    <property type="entry name" value="ANOCTAMIN"/>
    <property type="match status" value="1"/>
</dbReference>
<dbReference type="GO" id="GO:0005254">
    <property type="term" value="F:chloride channel activity"/>
    <property type="evidence" value="ECO:0007669"/>
    <property type="project" value="TreeGrafter"/>
</dbReference>
<evidence type="ECO:0000256" key="5">
    <source>
        <dbReference type="ARBA" id="ARBA00022989"/>
    </source>
</evidence>
<dbReference type="InterPro" id="IPR032394">
    <property type="entry name" value="Anoct_dimer"/>
</dbReference>
<feature type="region of interest" description="Disordered" evidence="9">
    <location>
        <begin position="1"/>
        <end position="82"/>
    </location>
</feature>
<dbReference type="GO" id="GO:0046983">
    <property type="term" value="F:protein dimerization activity"/>
    <property type="evidence" value="ECO:0007669"/>
    <property type="project" value="InterPro"/>
</dbReference>
<gene>
    <name evidence="12" type="ORF">HPB51_022792</name>
</gene>
<evidence type="ECO:0000313" key="13">
    <source>
        <dbReference type="Proteomes" id="UP000821866"/>
    </source>
</evidence>
<dbReference type="AlphaFoldDB" id="A0A9J6ECH9"/>
<keyword evidence="7" id="KW-0325">Glycoprotein</keyword>
<keyword evidence="3" id="KW-1003">Cell membrane</keyword>
<dbReference type="Proteomes" id="UP000821866">
    <property type="component" value="Chromosome 3"/>
</dbReference>
<keyword evidence="5 8" id="KW-1133">Transmembrane helix</keyword>
<feature type="region of interest" description="Disordered" evidence="9">
    <location>
        <begin position="425"/>
        <end position="447"/>
    </location>
</feature>
<keyword evidence="4 8" id="KW-0812">Transmembrane</keyword>
<accession>A0A9J6ECH9</accession>
<evidence type="ECO:0000256" key="1">
    <source>
        <dbReference type="ARBA" id="ARBA00004651"/>
    </source>
</evidence>